<feature type="compositionally biased region" description="Low complexity" evidence="1">
    <location>
        <begin position="305"/>
        <end position="317"/>
    </location>
</feature>
<reference evidence="2" key="1">
    <citation type="journal article" date="2023" name="Mol. Plant Microbe Interact.">
        <title>Elucidating the Obligate Nature and Biological Capacity of an Invasive Fungal Corn Pathogen.</title>
        <authorList>
            <person name="MacCready J.S."/>
            <person name="Roggenkamp E.M."/>
            <person name="Gdanetz K."/>
            <person name="Chilvers M.I."/>
        </authorList>
    </citation>
    <scope>NUCLEOTIDE SEQUENCE</scope>
    <source>
        <strain evidence="2">PM02</strain>
    </source>
</reference>
<feature type="region of interest" description="Disordered" evidence="1">
    <location>
        <begin position="194"/>
        <end position="257"/>
    </location>
</feature>
<organism evidence="2 3">
    <name type="scientific">Phyllachora maydis</name>
    <dbReference type="NCBI Taxonomy" id="1825666"/>
    <lineage>
        <taxon>Eukaryota</taxon>
        <taxon>Fungi</taxon>
        <taxon>Dikarya</taxon>
        <taxon>Ascomycota</taxon>
        <taxon>Pezizomycotina</taxon>
        <taxon>Sordariomycetes</taxon>
        <taxon>Sordariomycetidae</taxon>
        <taxon>Phyllachorales</taxon>
        <taxon>Phyllachoraceae</taxon>
        <taxon>Phyllachora</taxon>
    </lineage>
</organism>
<dbReference type="AlphaFoldDB" id="A0AAD9MDL8"/>
<dbReference type="EMBL" id="JAQQPM010000004">
    <property type="protein sequence ID" value="KAK2071100.1"/>
    <property type="molecule type" value="Genomic_DNA"/>
</dbReference>
<dbReference type="PANTHER" id="PTHR10223:SF2">
    <property type="entry name" value="F-BOX AND WD DOMAIN PROTEIN (AFU_ORTHOLOGUE AFUA_6G11400)"/>
    <property type="match status" value="1"/>
</dbReference>
<name>A0AAD9MDL8_9PEZI</name>
<evidence type="ECO:0000256" key="1">
    <source>
        <dbReference type="SAM" id="MobiDB-lite"/>
    </source>
</evidence>
<comment type="caution">
    <text evidence="2">The sequence shown here is derived from an EMBL/GenBank/DDBJ whole genome shotgun (WGS) entry which is preliminary data.</text>
</comment>
<gene>
    <name evidence="2" type="ORF">P8C59_005551</name>
</gene>
<accession>A0AAD9MDL8</accession>
<feature type="region of interest" description="Disordered" evidence="1">
    <location>
        <begin position="274"/>
        <end position="404"/>
    </location>
</feature>
<keyword evidence="3" id="KW-1185">Reference proteome</keyword>
<feature type="compositionally biased region" description="Low complexity" evidence="1">
    <location>
        <begin position="204"/>
        <end position="214"/>
    </location>
</feature>
<protein>
    <submittedName>
        <fullName evidence="2">Uncharacterized protein</fullName>
    </submittedName>
</protein>
<dbReference type="GO" id="GO:0005634">
    <property type="term" value="C:nucleus"/>
    <property type="evidence" value="ECO:0007669"/>
    <property type="project" value="TreeGrafter"/>
</dbReference>
<dbReference type="PANTHER" id="PTHR10223">
    <property type="entry name" value="26S PROTEASOME NON-ATPASE REGULATORY SUBUNIT 4"/>
    <property type="match status" value="1"/>
</dbReference>
<evidence type="ECO:0000313" key="2">
    <source>
        <dbReference type="EMBL" id="KAK2071100.1"/>
    </source>
</evidence>
<dbReference type="PROSITE" id="PS50330">
    <property type="entry name" value="UIM"/>
    <property type="match status" value="1"/>
</dbReference>
<evidence type="ECO:0000313" key="3">
    <source>
        <dbReference type="Proteomes" id="UP001217918"/>
    </source>
</evidence>
<dbReference type="InterPro" id="IPR027040">
    <property type="entry name" value="PSMD4"/>
</dbReference>
<feature type="compositionally biased region" description="Polar residues" evidence="1">
    <location>
        <begin position="222"/>
        <end position="241"/>
    </location>
</feature>
<dbReference type="GO" id="GO:0031593">
    <property type="term" value="F:polyubiquitin modification-dependent protein binding"/>
    <property type="evidence" value="ECO:0007669"/>
    <property type="project" value="TreeGrafter"/>
</dbReference>
<dbReference type="GO" id="GO:0008540">
    <property type="term" value="C:proteasome regulatory particle, base subcomplex"/>
    <property type="evidence" value="ECO:0007669"/>
    <property type="project" value="TreeGrafter"/>
</dbReference>
<dbReference type="GO" id="GO:0005829">
    <property type="term" value="C:cytosol"/>
    <property type="evidence" value="ECO:0007669"/>
    <property type="project" value="TreeGrafter"/>
</dbReference>
<dbReference type="Proteomes" id="UP001217918">
    <property type="component" value="Unassembled WGS sequence"/>
</dbReference>
<sequence>MMTTGTISPVRVIQTESPSISCLAVSALFLVHGGSDGLVQAWDPLASTTDPLRTLNARSSGRMIPRHSVHANPALRLVTHPAVGAIVLDPDPAVLRGVLTCGLSVRFWTYSATSQALGRKRRTRHLDMHGRLASRREGGGVSGYIAAETAELRHEQQQRTRELQRLRTRFGIGFGDLTEEEAVLYAQMISEESFMQDEQRRTSASDSGDSGSAADRGDLTSCLGSTSGETVTPEPSVSGASANPLRRLVEDDEDDYEDPMQRAIRLSRLDGVNELGQSPRGHTFGSIGLQVKVKESKRGQRSGKRSSSSPASPAGGQLPTRMVQHGECSRGPGPPPAFFTSPSPRDEPADPDEDLELALQLSLVEEQSRQEGMARPQQVVMGPALGDGEEEYPALDVKGKGKMA</sequence>
<dbReference type="InterPro" id="IPR003903">
    <property type="entry name" value="UIM_dom"/>
</dbReference>
<dbReference type="GO" id="GO:0043161">
    <property type="term" value="P:proteasome-mediated ubiquitin-dependent protein catabolic process"/>
    <property type="evidence" value="ECO:0007669"/>
    <property type="project" value="TreeGrafter"/>
</dbReference>
<proteinExistence type="predicted"/>